<accession>A0A5C6BSI9</accession>
<comment type="caution">
    <text evidence="1">The sequence shown here is derived from an EMBL/GenBank/DDBJ whole genome shotgun (WGS) entry which is preliminary data.</text>
</comment>
<keyword evidence="2" id="KW-1185">Reference proteome</keyword>
<dbReference type="EMBL" id="SJPP01000001">
    <property type="protein sequence ID" value="TWU14692.1"/>
    <property type="molecule type" value="Genomic_DNA"/>
</dbReference>
<dbReference type="Proteomes" id="UP000320735">
    <property type="component" value="Unassembled WGS sequence"/>
</dbReference>
<organism evidence="1 2">
    <name type="scientific">Symmachiella macrocystis</name>
    <dbReference type="NCBI Taxonomy" id="2527985"/>
    <lineage>
        <taxon>Bacteria</taxon>
        <taxon>Pseudomonadati</taxon>
        <taxon>Planctomycetota</taxon>
        <taxon>Planctomycetia</taxon>
        <taxon>Planctomycetales</taxon>
        <taxon>Planctomycetaceae</taxon>
        <taxon>Symmachiella</taxon>
    </lineage>
</organism>
<gene>
    <name evidence="1" type="ORF">CA54_35610</name>
</gene>
<evidence type="ECO:0000313" key="2">
    <source>
        <dbReference type="Proteomes" id="UP000320735"/>
    </source>
</evidence>
<proteinExistence type="predicted"/>
<name>A0A5C6BSI9_9PLAN</name>
<sequence length="68" mass="7863">MSFVIVFDKTSRIDFLDQSFHQNQAAGYLHRTEVSIEVEPVYLSDSRPAGDDNRVGIFRVFLQQSIRD</sequence>
<evidence type="ECO:0000313" key="1">
    <source>
        <dbReference type="EMBL" id="TWU14692.1"/>
    </source>
</evidence>
<reference evidence="1 2" key="1">
    <citation type="submission" date="2019-02" db="EMBL/GenBank/DDBJ databases">
        <title>Deep-cultivation of Planctomycetes and their phenomic and genomic characterization uncovers novel biology.</title>
        <authorList>
            <person name="Wiegand S."/>
            <person name="Jogler M."/>
            <person name="Boedeker C."/>
            <person name="Pinto D."/>
            <person name="Vollmers J."/>
            <person name="Rivas-Marin E."/>
            <person name="Kohn T."/>
            <person name="Peeters S.H."/>
            <person name="Heuer A."/>
            <person name="Rast P."/>
            <person name="Oberbeckmann S."/>
            <person name="Bunk B."/>
            <person name="Jeske O."/>
            <person name="Meyerdierks A."/>
            <person name="Storesund J.E."/>
            <person name="Kallscheuer N."/>
            <person name="Luecker S."/>
            <person name="Lage O.M."/>
            <person name="Pohl T."/>
            <person name="Merkel B.J."/>
            <person name="Hornburger P."/>
            <person name="Mueller R.-W."/>
            <person name="Bruemmer F."/>
            <person name="Labrenz M."/>
            <person name="Spormann A.M."/>
            <person name="Op Den Camp H."/>
            <person name="Overmann J."/>
            <person name="Amann R."/>
            <person name="Jetten M.S.M."/>
            <person name="Mascher T."/>
            <person name="Medema M.H."/>
            <person name="Devos D.P."/>
            <person name="Kaster A.-K."/>
            <person name="Ovreas L."/>
            <person name="Rohde M."/>
            <person name="Galperin M.Y."/>
            <person name="Jogler C."/>
        </authorList>
    </citation>
    <scope>NUCLEOTIDE SEQUENCE [LARGE SCALE GENOMIC DNA]</scope>
    <source>
        <strain evidence="1 2">CA54</strain>
    </source>
</reference>
<protein>
    <submittedName>
        <fullName evidence="1">Uncharacterized protein</fullName>
    </submittedName>
</protein>
<dbReference type="AlphaFoldDB" id="A0A5C6BSI9"/>